<dbReference type="SMART" id="SM00671">
    <property type="entry name" value="SEL1"/>
    <property type="match status" value="3"/>
</dbReference>
<feature type="compositionally biased region" description="Basic and acidic residues" evidence="2">
    <location>
        <begin position="608"/>
        <end position="643"/>
    </location>
</feature>
<dbReference type="PANTHER" id="PTHR11102:SF160">
    <property type="entry name" value="ERAD-ASSOCIATED E3 UBIQUITIN-PROTEIN LIGASE COMPONENT HRD3"/>
    <property type="match status" value="1"/>
</dbReference>
<dbReference type="AlphaFoldDB" id="A0AAD4GZX8"/>
<dbReference type="InterPro" id="IPR006597">
    <property type="entry name" value="Sel1-like"/>
</dbReference>
<comment type="similarity">
    <text evidence="1">Belongs to the sel-1 family.</text>
</comment>
<evidence type="ECO:0008006" key="5">
    <source>
        <dbReference type="Google" id="ProtNLM"/>
    </source>
</evidence>
<dbReference type="InterPro" id="IPR050767">
    <property type="entry name" value="Sel1_AlgK"/>
</dbReference>
<accession>A0AAD4GZX8</accession>
<feature type="region of interest" description="Disordered" evidence="2">
    <location>
        <begin position="1"/>
        <end position="26"/>
    </location>
</feature>
<dbReference type="EMBL" id="JAAAIL010002873">
    <property type="protein sequence ID" value="KAG0253932.1"/>
    <property type="molecule type" value="Genomic_DNA"/>
</dbReference>
<feature type="region of interest" description="Disordered" evidence="2">
    <location>
        <begin position="604"/>
        <end position="653"/>
    </location>
</feature>
<dbReference type="InterPro" id="IPR011990">
    <property type="entry name" value="TPR-like_helical_dom_sf"/>
</dbReference>
<gene>
    <name evidence="3" type="ORF">BGZ95_006175</name>
</gene>
<evidence type="ECO:0000256" key="1">
    <source>
        <dbReference type="ARBA" id="ARBA00038101"/>
    </source>
</evidence>
<reference evidence="3" key="1">
    <citation type="journal article" date="2020" name="Fungal Divers.">
        <title>Resolving the Mortierellaceae phylogeny through synthesis of multi-gene phylogenetics and phylogenomics.</title>
        <authorList>
            <person name="Vandepol N."/>
            <person name="Liber J."/>
            <person name="Desiro A."/>
            <person name="Na H."/>
            <person name="Kennedy M."/>
            <person name="Barry K."/>
            <person name="Grigoriev I.V."/>
            <person name="Miller A.N."/>
            <person name="O'Donnell K."/>
            <person name="Stajich J.E."/>
            <person name="Bonito G."/>
        </authorList>
    </citation>
    <scope>NUCLEOTIDE SEQUENCE</scope>
    <source>
        <strain evidence="3">NRRL 28262</strain>
    </source>
</reference>
<evidence type="ECO:0000313" key="3">
    <source>
        <dbReference type="EMBL" id="KAG0253932.1"/>
    </source>
</evidence>
<dbReference type="Proteomes" id="UP001194580">
    <property type="component" value="Unassembled WGS sequence"/>
</dbReference>
<dbReference type="SUPFAM" id="SSF81901">
    <property type="entry name" value="HCP-like"/>
    <property type="match status" value="2"/>
</dbReference>
<protein>
    <recommendedName>
        <fullName evidence="5">HCP-like protein</fullName>
    </recommendedName>
</protein>
<proteinExistence type="inferred from homology"/>
<keyword evidence="4" id="KW-1185">Reference proteome</keyword>
<dbReference type="Gene3D" id="1.25.40.10">
    <property type="entry name" value="Tetratricopeptide repeat domain"/>
    <property type="match status" value="2"/>
</dbReference>
<name>A0AAD4GZX8_9FUNG</name>
<evidence type="ECO:0000256" key="2">
    <source>
        <dbReference type="SAM" id="MobiDB-lite"/>
    </source>
</evidence>
<feature type="non-terminal residue" evidence="3">
    <location>
        <position position="1"/>
    </location>
</feature>
<comment type="caution">
    <text evidence="3">The sequence shown here is derived from an EMBL/GenBank/DDBJ whole genome shotgun (WGS) entry which is preliminary data.</text>
</comment>
<dbReference type="Pfam" id="PF08238">
    <property type="entry name" value="Sel1"/>
    <property type="match status" value="3"/>
</dbReference>
<dbReference type="PANTHER" id="PTHR11102">
    <property type="entry name" value="SEL-1-LIKE PROTEIN"/>
    <property type="match status" value="1"/>
</dbReference>
<feature type="region of interest" description="Disordered" evidence="2">
    <location>
        <begin position="156"/>
        <end position="188"/>
    </location>
</feature>
<sequence>MPQEQLPRQGHQAIRPVSKHYRHTSTSIDPPDITYLEIHTDPVSQKQVVFWEDILMIYKDALHVRCQSKVVPFLKGTDFQTLEPRRIAADPNVVLDVAIGERLVEVGAVSTKGIPPKSSLTFLKSRIDISGIIPGTDTRRNPSYGLEEAAMDKYRNNDNPAFRPAPRAPQLHTSERTTPSNAESQYSTTINRPRAPQLYTDAIPVTITATTSTEKFIQAMVNARLGDREAQFAVGDMYKEGRGVPTDLITAIDWYSKAANQGHVTDFNVQALWPISSTTSPDTAIAPNLNEVFYVDVHTDPDTKKGFVLWEDIKLAFDDALHVQHQGIRIPFLEGSDSIPLSPYRLPALLGEVLEVVVSDESVDTDNRLLLETNSNIDSGPPRRNPVYGLENTAMDNYSHIDNPNVLKNVYETTSQTGSQGVSIVNSISTNTATIGDTGKGRNPVYGLENTAMDNYSHIDNPALLPAPRAPQLYKDDETTDVAGVHRSVNTNQPRAPQKYMEAVIAPTVLEKYIQTMLDARLGDAASQVALGDMYKDGKGVQQDYQTAMDWYLMAAEQGNTDAYVSVGGLYLNGLCVQVDNVKAQSWYQKAADKGNADALEFLSGNFEDPHPNRIDGPRLVSIDDPHPNDIDNPHPVSIDDPHPNGIDNPHPV</sequence>
<feature type="compositionally biased region" description="Polar residues" evidence="2">
    <location>
        <begin position="176"/>
        <end position="188"/>
    </location>
</feature>
<organism evidence="3 4">
    <name type="scientific">Linnemannia exigua</name>
    <dbReference type="NCBI Taxonomy" id="604196"/>
    <lineage>
        <taxon>Eukaryota</taxon>
        <taxon>Fungi</taxon>
        <taxon>Fungi incertae sedis</taxon>
        <taxon>Mucoromycota</taxon>
        <taxon>Mortierellomycotina</taxon>
        <taxon>Mortierellomycetes</taxon>
        <taxon>Mortierellales</taxon>
        <taxon>Mortierellaceae</taxon>
        <taxon>Linnemannia</taxon>
    </lineage>
</organism>
<evidence type="ECO:0000313" key="4">
    <source>
        <dbReference type="Proteomes" id="UP001194580"/>
    </source>
</evidence>